<dbReference type="Proteomes" id="UP001596997">
    <property type="component" value="Unassembled WGS sequence"/>
</dbReference>
<keyword evidence="2" id="KW-1185">Reference proteome</keyword>
<accession>A0ABW3I0B4</accession>
<gene>
    <name evidence="1" type="ORF">ACFQ1O_03975</name>
</gene>
<evidence type="ECO:0000313" key="1">
    <source>
        <dbReference type="EMBL" id="MFD0963161.1"/>
    </source>
</evidence>
<sequence>MMRKILGILLIVLFCYGCNLDDGDGNQFVFHVLPVESIELPQSFTLNETYEIPFTFYRPTNCHGYNGVISNPNDNERTIAVSAFSVEGDCVDFVAPDGLSEQSFNFVVNHNYTYIFKVWKGKDEQGNDMYETIEVPVTD</sequence>
<evidence type="ECO:0000313" key="2">
    <source>
        <dbReference type="Proteomes" id="UP001596997"/>
    </source>
</evidence>
<reference evidence="2" key="1">
    <citation type="journal article" date="2019" name="Int. J. Syst. Evol. Microbiol.">
        <title>The Global Catalogue of Microorganisms (GCM) 10K type strain sequencing project: providing services to taxonomists for standard genome sequencing and annotation.</title>
        <authorList>
            <consortium name="The Broad Institute Genomics Platform"/>
            <consortium name="The Broad Institute Genome Sequencing Center for Infectious Disease"/>
            <person name="Wu L."/>
            <person name="Ma J."/>
        </authorList>
    </citation>
    <scope>NUCLEOTIDE SEQUENCE [LARGE SCALE GENOMIC DNA]</scope>
    <source>
        <strain evidence="2">CCUG 62114</strain>
    </source>
</reference>
<proteinExistence type="predicted"/>
<name>A0ABW3I0B4_9FLAO</name>
<organism evidence="1 2">
    <name type="scientific">Pseudofulvibacter geojedonensis</name>
    <dbReference type="NCBI Taxonomy" id="1123758"/>
    <lineage>
        <taxon>Bacteria</taxon>
        <taxon>Pseudomonadati</taxon>
        <taxon>Bacteroidota</taxon>
        <taxon>Flavobacteriia</taxon>
        <taxon>Flavobacteriales</taxon>
        <taxon>Flavobacteriaceae</taxon>
        <taxon>Pseudofulvibacter</taxon>
    </lineage>
</organism>
<evidence type="ECO:0008006" key="3">
    <source>
        <dbReference type="Google" id="ProtNLM"/>
    </source>
</evidence>
<protein>
    <recommendedName>
        <fullName evidence="3">DUF4625 domain-containing protein</fullName>
    </recommendedName>
</protein>
<dbReference type="EMBL" id="JBHTJM010000005">
    <property type="protein sequence ID" value="MFD0963161.1"/>
    <property type="molecule type" value="Genomic_DNA"/>
</dbReference>
<comment type="caution">
    <text evidence="1">The sequence shown here is derived from an EMBL/GenBank/DDBJ whole genome shotgun (WGS) entry which is preliminary data.</text>
</comment>
<dbReference type="RefSeq" id="WP_377713585.1">
    <property type="nucleotide sequence ID" value="NZ_JBHTJM010000005.1"/>
</dbReference>